<evidence type="ECO:0000313" key="7">
    <source>
        <dbReference type="Proteomes" id="UP000199412"/>
    </source>
</evidence>
<keyword evidence="7" id="KW-1185">Reference proteome</keyword>
<dbReference type="InterPro" id="IPR051409">
    <property type="entry name" value="Atypical_kinase_ADCK"/>
</dbReference>
<comment type="similarity">
    <text evidence="1">Belongs to the protein kinase superfamily. ADCK protein kinase family.</text>
</comment>
<dbReference type="GO" id="GO:0005524">
    <property type="term" value="F:ATP binding"/>
    <property type="evidence" value="ECO:0007669"/>
    <property type="project" value="UniProtKB-KW"/>
</dbReference>
<dbReference type="GO" id="GO:0016301">
    <property type="term" value="F:kinase activity"/>
    <property type="evidence" value="ECO:0007669"/>
    <property type="project" value="UniProtKB-KW"/>
</dbReference>
<keyword evidence="6" id="KW-0830">Ubiquinone</keyword>
<evidence type="ECO:0000256" key="3">
    <source>
        <dbReference type="ARBA" id="ARBA00022741"/>
    </source>
</evidence>
<dbReference type="EMBL" id="FNAP01000006">
    <property type="protein sequence ID" value="SDE38794.1"/>
    <property type="molecule type" value="Genomic_DNA"/>
</dbReference>
<keyword evidence="3" id="KW-0547">Nucleotide-binding</keyword>
<evidence type="ECO:0000313" key="6">
    <source>
        <dbReference type="EMBL" id="SDE38794.1"/>
    </source>
</evidence>
<gene>
    <name evidence="6" type="ORF">SAMN05421720_10680</name>
</gene>
<dbReference type="AlphaFoldDB" id="A0A1G7CHD2"/>
<proteinExistence type="inferred from homology"/>
<dbReference type="InterPro" id="IPR034646">
    <property type="entry name" value="ADCK3_dom"/>
</dbReference>
<dbReference type="Proteomes" id="UP000199412">
    <property type="component" value="Unassembled WGS sequence"/>
</dbReference>
<keyword evidence="4" id="KW-0067">ATP-binding</keyword>
<dbReference type="Pfam" id="PF03109">
    <property type="entry name" value="ABC1"/>
    <property type="match status" value="1"/>
</dbReference>
<dbReference type="CDD" id="cd13970">
    <property type="entry name" value="ABC1_ADCK3"/>
    <property type="match status" value="1"/>
</dbReference>
<name>A0A1G7CHD2_9PROT</name>
<sequence length="465" mass="52349">MAENSRRESNNLGGRVRRYAQVSTSMGGFAAKAAGERYLGMKFDKNRQAEELRAALGGLKGPLMKVAQLLSSIPEALPEEFTRELSQLQSDAPHMGGPFVRRRMRTELGADWQARFGSFEPTAAAAASLGQVHRATLHDGTPLACKLQYPDMASVVEADLSQLKWIITLARRYKTGIDPSEVHAELSERLREELDYAREARNMALYAHMLSDVPAVQVPRPIPELSTRRLLTMTWLDGKRMLSFVDAPAEVRNQIAMNMFHAWYVPFYWYGVIHGDPHLGNYTVREDNSINLMDFGGIRVFRPRFVKGVIDLFFALRDDDTDRAVEAYTDWGFENVDKELIKVLNIWARFLYGPLMDDRARHIQDEKLGGPVSRELAEDVHVKLREAGGVKVPREFVLMHRAAIGLGSVFTHLKAEINWHQMFRDLIDDFDVDALAARQAAALEAAQLNLADDAGESLGREPRSA</sequence>
<dbReference type="RefSeq" id="WP_092785574.1">
    <property type="nucleotide sequence ID" value="NZ_FNAP01000006.1"/>
</dbReference>
<keyword evidence="6" id="KW-0418">Kinase</keyword>
<feature type="domain" description="ABC1 atypical kinase-like" evidence="5">
    <location>
        <begin position="87"/>
        <end position="326"/>
    </location>
</feature>
<dbReference type="InterPro" id="IPR011009">
    <property type="entry name" value="Kinase-like_dom_sf"/>
</dbReference>
<keyword evidence="2" id="KW-0808">Transferase</keyword>
<dbReference type="STRING" id="69960.SAMN05421720_10680"/>
<organism evidence="6 7">
    <name type="scientific">Rhodospira trueperi</name>
    <dbReference type="NCBI Taxonomy" id="69960"/>
    <lineage>
        <taxon>Bacteria</taxon>
        <taxon>Pseudomonadati</taxon>
        <taxon>Pseudomonadota</taxon>
        <taxon>Alphaproteobacteria</taxon>
        <taxon>Rhodospirillales</taxon>
        <taxon>Rhodospirillaceae</taxon>
        <taxon>Rhodospira</taxon>
    </lineage>
</organism>
<reference evidence="6 7" key="1">
    <citation type="submission" date="2016-10" db="EMBL/GenBank/DDBJ databases">
        <authorList>
            <person name="de Groot N.N."/>
        </authorList>
    </citation>
    <scope>NUCLEOTIDE SEQUENCE [LARGE SCALE GENOMIC DNA]</scope>
    <source>
        <strain evidence="6 7">ATCC 700224</strain>
    </source>
</reference>
<evidence type="ECO:0000256" key="1">
    <source>
        <dbReference type="ARBA" id="ARBA00009670"/>
    </source>
</evidence>
<evidence type="ECO:0000256" key="2">
    <source>
        <dbReference type="ARBA" id="ARBA00022679"/>
    </source>
</evidence>
<evidence type="ECO:0000256" key="4">
    <source>
        <dbReference type="ARBA" id="ARBA00022840"/>
    </source>
</evidence>
<dbReference type="PANTHER" id="PTHR43851:SF3">
    <property type="entry name" value="COENZYME Q8"/>
    <property type="match status" value="1"/>
</dbReference>
<dbReference type="OrthoDB" id="9795390at2"/>
<evidence type="ECO:0000259" key="5">
    <source>
        <dbReference type="Pfam" id="PF03109"/>
    </source>
</evidence>
<accession>A0A1G7CHD2</accession>
<dbReference type="InterPro" id="IPR004147">
    <property type="entry name" value="ABC1_dom"/>
</dbReference>
<dbReference type="PANTHER" id="PTHR43851">
    <property type="match status" value="1"/>
</dbReference>
<dbReference type="SUPFAM" id="SSF56112">
    <property type="entry name" value="Protein kinase-like (PK-like)"/>
    <property type="match status" value="1"/>
</dbReference>
<protein>
    <submittedName>
        <fullName evidence="6">Predicted unusual protein kinase regulating ubiquinone biosynthesis, AarF/ABC1/UbiB family</fullName>
    </submittedName>
</protein>